<dbReference type="Pfam" id="PF02101">
    <property type="entry name" value="Ocular_alb"/>
    <property type="match status" value="3"/>
</dbReference>
<dbReference type="PRINTS" id="PR00965">
    <property type="entry name" value="OCULARALBNSM"/>
</dbReference>
<feature type="transmembrane region" description="Helical" evidence="2">
    <location>
        <begin position="349"/>
        <end position="373"/>
    </location>
</feature>
<feature type="region of interest" description="Disordered" evidence="1">
    <location>
        <begin position="1"/>
        <end position="66"/>
    </location>
</feature>
<keyword evidence="4" id="KW-1185">Reference proteome</keyword>
<feature type="transmembrane region" description="Helical" evidence="2">
    <location>
        <begin position="184"/>
        <end position="206"/>
    </location>
</feature>
<keyword evidence="2" id="KW-0812">Transmembrane</keyword>
<reference evidence="3" key="1">
    <citation type="journal article" date="2021" name="Evol. Appl.">
        <title>The genome of the Pyrenean desman and the effects of bottlenecks and inbreeding on the genomic landscape of an endangered species.</title>
        <authorList>
            <person name="Escoda L."/>
            <person name="Castresana J."/>
        </authorList>
    </citation>
    <scope>NUCLEOTIDE SEQUENCE</scope>
    <source>
        <strain evidence="3">IBE-C5619</strain>
    </source>
</reference>
<dbReference type="GO" id="GO:0035643">
    <property type="term" value="F:L-DOPA receptor activity"/>
    <property type="evidence" value="ECO:0007669"/>
    <property type="project" value="TreeGrafter"/>
</dbReference>
<evidence type="ECO:0000313" key="3">
    <source>
        <dbReference type="EMBL" id="KAG8505939.1"/>
    </source>
</evidence>
<dbReference type="Proteomes" id="UP000700334">
    <property type="component" value="Unassembled WGS sequence"/>
</dbReference>
<dbReference type="AlphaFoldDB" id="A0A8J6A697"/>
<feature type="compositionally biased region" description="Basic residues" evidence="1">
    <location>
        <begin position="38"/>
        <end position="50"/>
    </location>
</feature>
<keyword evidence="2" id="KW-1133">Transmembrane helix</keyword>
<comment type="caution">
    <text evidence="3">The sequence shown here is derived from an EMBL/GenBank/DDBJ whole genome shotgun (WGS) entry which is preliminary data.</text>
</comment>
<dbReference type="GO" id="GO:0032438">
    <property type="term" value="P:melanosome organization"/>
    <property type="evidence" value="ECO:0007669"/>
    <property type="project" value="TreeGrafter"/>
</dbReference>
<feature type="compositionally biased region" description="Basic residues" evidence="1">
    <location>
        <begin position="1"/>
        <end position="11"/>
    </location>
</feature>
<evidence type="ECO:0000256" key="1">
    <source>
        <dbReference type="SAM" id="MobiDB-lite"/>
    </source>
</evidence>
<dbReference type="OrthoDB" id="10069455at2759"/>
<keyword evidence="3" id="KW-0675">Receptor</keyword>
<dbReference type="PANTHER" id="PTHR15177:SF2">
    <property type="entry name" value="G-PROTEIN COUPLED RECEPTOR 143"/>
    <property type="match status" value="1"/>
</dbReference>
<accession>A0A8J6A697</accession>
<dbReference type="PANTHER" id="PTHR15177">
    <property type="entry name" value="G-PROTEIN COUPLED RECEPTOR 143"/>
    <property type="match status" value="1"/>
</dbReference>
<name>A0A8J6A697_GALPY</name>
<evidence type="ECO:0000256" key="2">
    <source>
        <dbReference type="SAM" id="Phobius"/>
    </source>
</evidence>
<gene>
    <name evidence="3" type="ORF">J0S82_004743</name>
</gene>
<dbReference type="GO" id="GO:0072544">
    <property type="term" value="F:L-DOPA binding"/>
    <property type="evidence" value="ECO:0007669"/>
    <property type="project" value="InterPro"/>
</dbReference>
<sequence length="723" mass="78056">MRAPQVRRRERLRGPGRAGAQPAVWLEPLAPPSWGARPARRPRYCSRRPRAAGGRADQRSARGAVEQEQVRNRWQRCLATRLPQRTPSFKGQPWDPPPRVTVASAGGEKSFLRLAGSVCPLFCPSLSSFLCKPALALSEDQVPTASGFPSGIAVRSAVWLGFPDFVDVNGSAVWPVAFCVGTAMWIQLLYSACFWWLFCYAVDAYLVVRRSAGLSTIVLYHIMAWGLAGLLCVEGVLVLYSPSVARCERGLEHAVPHYVTTYLPLLLVLVANPILFHKTVTADMVMVREASAPGVAGHGPRNSAYAQVLETAPAVRLSSLSTVASLLKGRQGVYTDHERRMGAGVKIRFFKIMLVLVACWVANIINESLLLYLEMQPDIHAGSLRHVRNAAKTSWFILVGQACLSTCRLLGALLSVVPTLVPQTGMCCSGVRKAVLSDLRDEQCNCCGRLCSESGRALLGFMVVTVVPAARAGTLFVQTAQERPGPSVDFSGLMLSGLQCPAPTLTATPVDLLSFCPLLQGILNPAQGFLLSLAFHGWTGCGLDTQAPWKELQWQSLTTSATEPALGSPEGSCVPRESPASRKVVHGSRGHASDETLSLLSEGNAPHRGWPEDRRAPLEILSPTARCSGREWLFEVSLECSMGVWKQRAADCISSPSSMLSRRACVIKHDALPDAAGQPRTHASEVFVFSSSGSDASTVEIHVASMSHSGKEVDSGPELHGDL</sequence>
<dbReference type="Gene3D" id="1.20.1070.10">
    <property type="entry name" value="Rhodopsin 7-helix transmembrane proteins"/>
    <property type="match status" value="1"/>
</dbReference>
<dbReference type="GO" id="GO:0005886">
    <property type="term" value="C:plasma membrane"/>
    <property type="evidence" value="ECO:0007669"/>
    <property type="project" value="TreeGrafter"/>
</dbReference>
<dbReference type="GO" id="GO:0050848">
    <property type="term" value="P:regulation of calcium-mediated signaling"/>
    <property type="evidence" value="ECO:0007669"/>
    <property type="project" value="TreeGrafter"/>
</dbReference>
<keyword evidence="2" id="KW-0472">Membrane</keyword>
<evidence type="ECO:0000313" key="4">
    <source>
        <dbReference type="Proteomes" id="UP000700334"/>
    </source>
</evidence>
<dbReference type="EMBL" id="JAGFMF010012204">
    <property type="protein sequence ID" value="KAG8505939.1"/>
    <property type="molecule type" value="Genomic_DNA"/>
</dbReference>
<organism evidence="3 4">
    <name type="scientific">Galemys pyrenaicus</name>
    <name type="common">Iberian desman</name>
    <name type="synonym">Pyrenean desman</name>
    <dbReference type="NCBI Taxonomy" id="202257"/>
    <lineage>
        <taxon>Eukaryota</taxon>
        <taxon>Metazoa</taxon>
        <taxon>Chordata</taxon>
        <taxon>Craniata</taxon>
        <taxon>Vertebrata</taxon>
        <taxon>Euteleostomi</taxon>
        <taxon>Mammalia</taxon>
        <taxon>Eutheria</taxon>
        <taxon>Laurasiatheria</taxon>
        <taxon>Eulipotyphla</taxon>
        <taxon>Talpidae</taxon>
        <taxon>Galemys</taxon>
    </lineage>
</organism>
<proteinExistence type="predicted"/>
<dbReference type="GO" id="GO:0035240">
    <property type="term" value="F:dopamine binding"/>
    <property type="evidence" value="ECO:0007669"/>
    <property type="project" value="InterPro"/>
</dbReference>
<protein>
    <submittedName>
        <fullName evidence="3">G-protein coupled receptor 143</fullName>
    </submittedName>
</protein>
<dbReference type="GO" id="GO:0072545">
    <property type="term" value="F:L-tyrosine binding"/>
    <property type="evidence" value="ECO:0007669"/>
    <property type="project" value="InterPro"/>
</dbReference>
<dbReference type="InterPro" id="IPR001414">
    <property type="entry name" value="GPR143"/>
</dbReference>
<dbReference type="GO" id="GO:0033162">
    <property type="term" value="C:melanosome membrane"/>
    <property type="evidence" value="ECO:0007669"/>
    <property type="project" value="TreeGrafter"/>
</dbReference>
<feature type="transmembrane region" description="Helical" evidence="2">
    <location>
        <begin position="218"/>
        <end position="239"/>
    </location>
</feature>
<feature type="region of interest" description="Disordered" evidence="1">
    <location>
        <begin position="561"/>
        <end position="588"/>
    </location>
</feature>
<feature type="transmembrane region" description="Helical" evidence="2">
    <location>
        <begin position="259"/>
        <end position="276"/>
    </location>
</feature>